<reference evidence="14" key="1">
    <citation type="submission" date="2023-07" db="EMBL/GenBank/DDBJ databases">
        <title>draft genome sequence of fig (Ficus carica).</title>
        <authorList>
            <person name="Takahashi T."/>
            <person name="Nishimura K."/>
        </authorList>
    </citation>
    <scope>NUCLEOTIDE SEQUENCE</scope>
</reference>
<dbReference type="EMBL" id="BTGU01002368">
    <property type="protein sequence ID" value="GMN37102.1"/>
    <property type="molecule type" value="Genomic_DNA"/>
</dbReference>
<keyword evidence="4 12" id="KW-0052">Apoplast</keyword>
<dbReference type="InterPro" id="IPR019780">
    <property type="entry name" value="Germin_Mn-BS"/>
</dbReference>
<dbReference type="PRINTS" id="PR00325">
    <property type="entry name" value="GERMIN"/>
</dbReference>
<comment type="subcellular location">
    <subcellularLocation>
        <location evidence="2 12">Secreted</location>
        <location evidence="2 12">Extracellular space</location>
        <location evidence="2 12">Apoplast</location>
    </subcellularLocation>
</comment>
<dbReference type="EMBL" id="BTGU01002366">
    <property type="protein sequence ID" value="GMN37067.1"/>
    <property type="molecule type" value="Genomic_DNA"/>
</dbReference>
<dbReference type="CDD" id="cd02241">
    <property type="entry name" value="cupin_OxOx"/>
    <property type="match status" value="1"/>
</dbReference>
<evidence type="ECO:0000256" key="8">
    <source>
        <dbReference type="ARBA" id="ARBA00023180"/>
    </source>
</evidence>
<dbReference type="InterPro" id="IPR011051">
    <property type="entry name" value="RmlC_Cupin_sf"/>
</dbReference>
<protein>
    <recommendedName>
        <fullName evidence="12">Germin-like protein</fullName>
    </recommendedName>
</protein>
<feature type="binding site" evidence="11">
    <location>
        <position position="121"/>
    </location>
    <ligand>
        <name>Mn(2+)</name>
        <dbReference type="ChEBI" id="CHEBI:29035"/>
    </ligand>
</feature>
<feature type="binding site" evidence="11">
    <location>
        <position position="74"/>
    </location>
    <ligand>
        <name>Mn(2+)</name>
        <dbReference type="ChEBI" id="CHEBI:29035"/>
    </ligand>
</feature>
<evidence type="ECO:0000313" key="14">
    <source>
        <dbReference type="EMBL" id="GMN37051.1"/>
    </source>
</evidence>
<evidence type="ECO:0000256" key="2">
    <source>
        <dbReference type="ARBA" id="ARBA00004271"/>
    </source>
</evidence>
<comment type="function">
    <text evidence="1">May play a role in plant defense. Probably has no oxalate oxidase activity even if the active site is conserved.</text>
</comment>
<comment type="similarity">
    <text evidence="3 12">Belongs to the germin family.</text>
</comment>
<dbReference type="Proteomes" id="UP001187192">
    <property type="component" value="Unassembled WGS sequence"/>
</dbReference>
<keyword evidence="8" id="KW-0325">Glycoprotein</keyword>
<evidence type="ECO:0000256" key="3">
    <source>
        <dbReference type="ARBA" id="ARBA00007456"/>
    </source>
</evidence>
<keyword evidence="7" id="KW-1015">Disulfide bond</keyword>
<evidence type="ECO:0000256" key="12">
    <source>
        <dbReference type="RuleBase" id="RU366015"/>
    </source>
</evidence>
<keyword evidence="18" id="KW-1185">Reference proteome</keyword>
<evidence type="ECO:0000256" key="10">
    <source>
        <dbReference type="PIRSR" id="PIRSR601929-1"/>
    </source>
</evidence>
<dbReference type="PANTHER" id="PTHR31238">
    <property type="entry name" value="GERMIN-LIKE PROTEIN SUBFAMILY 3 MEMBER 3"/>
    <property type="match status" value="1"/>
</dbReference>
<evidence type="ECO:0000256" key="4">
    <source>
        <dbReference type="ARBA" id="ARBA00022523"/>
    </source>
</evidence>
<dbReference type="InterPro" id="IPR014710">
    <property type="entry name" value="RmlC-like_jellyroll"/>
</dbReference>
<evidence type="ECO:0000313" key="16">
    <source>
        <dbReference type="EMBL" id="GMN37087.1"/>
    </source>
</evidence>
<dbReference type="InterPro" id="IPR001929">
    <property type="entry name" value="Germin"/>
</dbReference>
<evidence type="ECO:0000259" key="13">
    <source>
        <dbReference type="SMART" id="SM00835"/>
    </source>
</evidence>
<feature type="domain" description="Cupin type-1" evidence="13">
    <location>
        <begin position="24"/>
        <end position="176"/>
    </location>
</feature>
<evidence type="ECO:0000256" key="6">
    <source>
        <dbReference type="ARBA" id="ARBA00022723"/>
    </source>
</evidence>
<feature type="binding site" evidence="10">
    <location>
        <position position="69"/>
    </location>
    <ligand>
        <name>oxalate</name>
        <dbReference type="ChEBI" id="CHEBI:30623"/>
    </ligand>
</feature>
<dbReference type="Gene3D" id="2.60.120.10">
    <property type="entry name" value="Jelly Rolls"/>
    <property type="match status" value="1"/>
</dbReference>
<comment type="caution">
    <text evidence="14">The sequence shown here is derived from an EMBL/GenBank/DDBJ whole genome shotgun (WGS) entry which is preliminary data.</text>
</comment>
<dbReference type="InterPro" id="IPR006045">
    <property type="entry name" value="Cupin_1"/>
</dbReference>
<feature type="binding site" evidence="10">
    <location>
        <position position="79"/>
    </location>
    <ligand>
        <name>oxalate</name>
        <dbReference type="ChEBI" id="CHEBI:30623"/>
    </ligand>
</feature>
<dbReference type="FunFam" id="2.60.120.10:FF:000005">
    <property type="entry name" value="Germin-like protein subfamily 1 member 8"/>
    <property type="match status" value="1"/>
</dbReference>
<evidence type="ECO:0000256" key="5">
    <source>
        <dbReference type="ARBA" id="ARBA00022525"/>
    </source>
</evidence>
<evidence type="ECO:0000256" key="7">
    <source>
        <dbReference type="ARBA" id="ARBA00023157"/>
    </source>
</evidence>
<sequence>MVLFVNGKFCKNPKLAKADDFFASGLNIPGNTNNRLGISAIVADVNKIPGLNTQGLSLVRLDYAPLGENPPHTHPRATEILALAEGTLYVGFVSSDEDGNRLFAKLLKPGNVYVFPFGLLHFQFNPNRTAPAVAFSALSSQSGGTITIAKSVFGSKPAINPDVLTKAFHLDRKTVELLLLKNA</sequence>
<feature type="binding site" evidence="11">
    <location>
        <position position="72"/>
    </location>
    <ligand>
        <name>Mn(2+)</name>
        <dbReference type="ChEBI" id="CHEBI:29035"/>
    </ligand>
</feature>
<evidence type="ECO:0000256" key="9">
    <source>
        <dbReference type="ARBA" id="ARBA00023211"/>
    </source>
</evidence>
<dbReference type="EMBL" id="BTGU01002365">
    <property type="protein sequence ID" value="GMN37051.1"/>
    <property type="molecule type" value="Genomic_DNA"/>
</dbReference>
<dbReference type="GO" id="GO:0048046">
    <property type="term" value="C:apoplast"/>
    <property type="evidence" value="ECO:0007669"/>
    <property type="project" value="UniProtKB-SubCell"/>
</dbReference>
<dbReference type="AlphaFoldDB" id="A0AA88A4A1"/>
<organism evidence="14 18">
    <name type="scientific">Ficus carica</name>
    <name type="common">Common fig</name>
    <dbReference type="NCBI Taxonomy" id="3494"/>
    <lineage>
        <taxon>Eukaryota</taxon>
        <taxon>Viridiplantae</taxon>
        <taxon>Streptophyta</taxon>
        <taxon>Embryophyta</taxon>
        <taxon>Tracheophyta</taxon>
        <taxon>Spermatophyta</taxon>
        <taxon>Magnoliopsida</taxon>
        <taxon>eudicotyledons</taxon>
        <taxon>Gunneridae</taxon>
        <taxon>Pentapetalae</taxon>
        <taxon>rosids</taxon>
        <taxon>fabids</taxon>
        <taxon>Rosales</taxon>
        <taxon>Moraceae</taxon>
        <taxon>Ficeae</taxon>
        <taxon>Ficus</taxon>
    </lineage>
</organism>
<evidence type="ECO:0000313" key="17">
    <source>
        <dbReference type="EMBL" id="GMN37102.1"/>
    </source>
</evidence>
<evidence type="ECO:0000256" key="1">
    <source>
        <dbReference type="ARBA" id="ARBA00003629"/>
    </source>
</evidence>
<dbReference type="PROSITE" id="PS00725">
    <property type="entry name" value="GERMIN"/>
    <property type="match status" value="1"/>
</dbReference>
<accession>A0AA88A4A1</accession>
<dbReference type="GO" id="GO:0030145">
    <property type="term" value="F:manganese ion binding"/>
    <property type="evidence" value="ECO:0007669"/>
    <property type="project" value="UniProtKB-UniRule"/>
</dbReference>
<feature type="binding site" evidence="10">
    <location>
        <position position="74"/>
    </location>
    <ligand>
        <name>oxalate</name>
        <dbReference type="ChEBI" id="CHEBI:30623"/>
    </ligand>
</feature>
<proteinExistence type="inferred from homology"/>
<evidence type="ECO:0000256" key="11">
    <source>
        <dbReference type="PIRSR" id="PIRSR601929-2"/>
    </source>
</evidence>
<feature type="binding site" evidence="11">
    <location>
        <position position="79"/>
    </location>
    <ligand>
        <name>Mn(2+)</name>
        <dbReference type="ChEBI" id="CHEBI:29035"/>
    </ligand>
</feature>
<evidence type="ECO:0000313" key="18">
    <source>
        <dbReference type="Proteomes" id="UP001187192"/>
    </source>
</evidence>
<dbReference type="SMART" id="SM00835">
    <property type="entry name" value="Cupin_1"/>
    <property type="match status" value="1"/>
</dbReference>
<dbReference type="Pfam" id="PF00190">
    <property type="entry name" value="Cupin_1"/>
    <property type="match status" value="1"/>
</dbReference>
<evidence type="ECO:0000313" key="15">
    <source>
        <dbReference type="EMBL" id="GMN37067.1"/>
    </source>
</evidence>
<keyword evidence="6 10" id="KW-0479">Metal-binding</keyword>
<name>A0AA88A4A1_FICCA</name>
<gene>
    <name evidence="14" type="ORF">TIFTF001_042570</name>
    <name evidence="15" type="ORF">TIFTF001_042573</name>
    <name evidence="16" type="ORF">TIFTF001_042576</name>
    <name evidence="17" type="ORF">TIFTF001_042578</name>
</gene>
<keyword evidence="9 10" id="KW-0464">Manganese</keyword>
<dbReference type="SUPFAM" id="SSF51182">
    <property type="entry name" value="RmlC-like cupins"/>
    <property type="match status" value="1"/>
</dbReference>
<keyword evidence="5 12" id="KW-0964">Secreted</keyword>
<dbReference type="EMBL" id="BTGU01002367">
    <property type="protein sequence ID" value="GMN37087.1"/>
    <property type="molecule type" value="Genomic_DNA"/>
</dbReference>